<dbReference type="HOGENOM" id="CLU_060131_3_1_1"/>
<dbReference type="GeneID" id="27900040"/>
<organism evidence="2 3">
    <name type="scientific">Sphaerulina musiva (strain SO2202)</name>
    <name type="common">Poplar stem canker fungus</name>
    <name type="synonym">Septoria musiva</name>
    <dbReference type="NCBI Taxonomy" id="692275"/>
    <lineage>
        <taxon>Eukaryota</taxon>
        <taxon>Fungi</taxon>
        <taxon>Dikarya</taxon>
        <taxon>Ascomycota</taxon>
        <taxon>Pezizomycotina</taxon>
        <taxon>Dothideomycetes</taxon>
        <taxon>Dothideomycetidae</taxon>
        <taxon>Mycosphaerellales</taxon>
        <taxon>Mycosphaerellaceae</taxon>
        <taxon>Sphaerulina</taxon>
    </lineage>
</organism>
<keyword evidence="2" id="KW-0808">Transferase</keyword>
<dbReference type="CDD" id="cd04301">
    <property type="entry name" value="NAT_SF"/>
    <property type="match status" value="1"/>
</dbReference>
<keyword evidence="3" id="KW-1185">Reference proteome</keyword>
<evidence type="ECO:0000313" key="3">
    <source>
        <dbReference type="Proteomes" id="UP000016931"/>
    </source>
</evidence>
<evidence type="ECO:0000313" key="2">
    <source>
        <dbReference type="EMBL" id="EMF15772.1"/>
    </source>
</evidence>
<dbReference type="EMBL" id="KB456261">
    <property type="protein sequence ID" value="EMF15772.1"/>
    <property type="molecule type" value="Genomic_DNA"/>
</dbReference>
<sequence length="241" mass="28047">MERQIVLRWATRQDIAAITDILVENFMHFELYDHIAPTRRQHPDEYRRFVSHRVKLFYAKSEARYMVAEASLPTTNGVQQTAIVGFATWEALGSENLLAEQWRHLSSGWTAKLERSLVSLDLQYYRYCLDRIVDYDALDGIVNKLHSTYEHRDGLQNCLHLQFLMVDPGWQRGRGIGRKLLQWGIDVAKERGLPVVIESSLVGYDFYLKHGFRLLEYVRVGTVSDKAYDAPIVVYDPREKP</sequence>
<dbReference type="PANTHER" id="PTHR42791:SF16">
    <property type="entry name" value="N-ACETYLTRANSFERASE DOMAIN-CONTAINING PROTEIN"/>
    <property type="match status" value="1"/>
</dbReference>
<dbReference type="Gene3D" id="3.40.630.30">
    <property type="match status" value="1"/>
</dbReference>
<dbReference type="GO" id="GO:0016747">
    <property type="term" value="F:acyltransferase activity, transferring groups other than amino-acyl groups"/>
    <property type="evidence" value="ECO:0007669"/>
    <property type="project" value="InterPro"/>
</dbReference>
<dbReference type="PROSITE" id="PS51186">
    <property type="entry name" value="GNAT"/>
    <property type="match status" value="1"/>
</dbReference>
<feature type="domain" description="N-acetyltransferase" evidence="1">
    <location>
        <begin position="81"/>
        <end position="231"/>
    </location>
</feature>
<dbReference type="RefSeq" id="XP_016763893.1">
    <property type="nucleotide sequence ID" value="XM_016902903.1"/>
</dbReference>
<dbReference type="InterPro" id="IPR016181">
    <property type="entry name" value="Acyl_CoA_acyltransferase"/>
</dbReference>
<dbReference type="Pfam" id="PF00583">
    <property type="entry name" value="Acetyltransf_1"/>
    <property type="match status" value="1"/>
</dbReference>
<dbReference type="PANTHER" id="PTHR42791">
    <property type="entry name" value="GNAT FAMILY ACETYLTRANSFERASE"/>
    <property type="match status" value="1"/>
</dbReference>
<dbReference type="InterPro" id="IPR052523">
    <property type="entry name" value="Trichothecene_AcTrans"/>
</dbReference>
<name>M3B7C9_SPHMS</name>
<dbReference type="OMA" id="DIFPELW"/>
<dbReference type="SUPFAM" id="SSF55729">
    <property type="entry name" value="Acyl-CoA N-acyltransferases (Nat)"/>
    <property type="match status" value="1"/>
</dbReference>
<accession>M3B7C9</accession>
<evidence type="ECO:0000259" key="1">
    <source>
        <dbReference type="PROSITE" id="PS51186"/>
    </source>
</evidence>
<reference evidence="2 3" key="1">
    <citation type="journal article" date="2012" name="PLoS Pathog.">
        <title>Diverse lifestyles and strategies of plant pathogenesis encoded in the genomes of eighteen Dothideomycetes fungi.</title>
        <authorList>
            <person name="Ohm R.A."/>
            <person name="Feau N."/>
            <person name="Henrissat B."/>
            <person name="Schoch C.L."/>
            <person name="Horwitz B.A."/>
            <person name="Barry K.W."/>
            <person name="Condon B.J."/>
            <person name="Copeland A.C."/>
            <person name="Dhillon B."/>
            <person name="Glaser F."/>
            <person name="Hesse C.N."/>
            <person name="Kosti I."/>
            <person name="LaButti K."/>
            <person name="Lindquist E.A."/>
            <person name="Lucas S."/>
            <person name="Salamov A.A."/>
            <person name="Bradshaw R.E."/>
            <person name="Ciuffetti L."/>
            <person name="Hamelin R.C."/>
            <person name="Kema G.H.J."/>
            <person name="Lawrence C."/>
            <person name="Scott J.A."/>
            <person name="Spatafora J.W."/>
            <person name="Turgeon B.G."/>
            <person name="de Wit P.J.G.M."/>
            <person name="Zhong S."/>
            <person name="Goodwin S.B."/>
            <person name="Grigoriev I.V."/>
        </authorList>
    </citation>
    <scope>NUCLEOTIDE SEQUENCE [LARGE SCALE GENOMIC DNA]</scope>
    <source>
        <strain evidence="2 3">SO2202</strain>
    </source>
</reference>
<proteinExistence type="predicted"/>
<dbReference type="STRING" id="692275.M3B7C9"/>
<dbReference type="Proteomes" id="UP000016931">
    <property type="component" value="Unassembled WGS sequence"/>
</dbReference>
<keyword evidence="2" id="KW-0012">Acyltransferase</keyword>
<protein>
    <submittedName>
        <fullName evidence="2">Acyl-CoA N-acyltransferase</fullName>
    </submittedName>
</protein>
<gene>
    <name evidence="2" type="ORF">SEPMUDRAFT_139443</name>
</gene>
<dbReference type="eggNOG" id="ENOG502STYZ">
    <property type="taxonomic scope" value="Eukaryota"/>
</dbReference>
<dbReference type="InterPro" id="IPR000182">
    <property type="entry name" value="GNAT_dom"/>
</dbReference>
<dbReference type="AlphaFoldDB" id="M3B7C9"/>
<dbReference type="OrthoDB" id="2115692at2759"/>